<organism evidence="2">
    <name type="scientific">marine sediment metagenome</name>
    <dbReference type="NCBI Taxonomy" id="412755"/>
    <lineage>
        <taxon>unclassified sequences</taxon>
        <taxon>metagenomes</taxon>
        <taxon>ecological metagenomes</taxon>
    </lineage>
</organism>
<dbReference type="EMBL" id="BARS01030468">
    <property type="protein sequence ID" value="GAG22172.1"/>
    <property type="molecule type" value="Genomic_DNA"/>
</dbReference>
<name>X0WG52_9ZZZZ</name>
<dbReference type="CDD" id="cd06571">
    <property type="entry name" value="Bac_DnaA_C"/>
    <property type="match status" value="1"/>
</dbReference>
<protein>
    <recommendedName>
        <fullName evidence="1">Chromosomal replication initiator DnaA C-terminal domain-containing protein</fullName>
    </recommendedName>
</protein>
<dbReference type="GO" id="GO:0005524">
    <property type="term" value="F:ATP binding"/>
    <property type="evidence" value="ECO:0007669"/>
    <property type="project" value="InterPro"/>
</dbReference>
<feature type="domain" description="Chromosomal replication initiator DnaA C-terminal" evidence="1">
    <location>
        <begin position="50"/>
        <end position="118"/>
    </location>
</feature>
<dbReference type="SUPFAM" id="SSF48295">
    <property type="entry name" value="TrpR-like"/>
    <property type="match status" value="1"/>
</dbReference>
<dbReference type="SMART" id="SM00760">
    <property type="entry name" value="Bac_DnaA_C"/>
    <property type="match status" value="1"/>
</dbReference>
<dbReference type="Pfam" id="PF08299">
    <property type="entry name" value="Bac_DnaA_C"/>
    <property type="match status" value="1"/>
</dbReference>
<dbReference type="Gene3D" id="1.10.1750.10">
    <property type="match status" value="1"/>
</dbReference>
<dbReference type="InterPro" id="IPR010921">
    <property type="entry name" value="Trp_repressor/repl_initiator"/>
</dbReference>
<comment type="caution">
    <text evidence="2">The sequence shown here is derived from an EMBL/GenBank/DDBJ whole genome shotgun (WGS) entry which is preliminary data.</text>
</comment>
<dbReference type="GO" id="GO:0006275">
    <property type="term" value="P:regulation of DNA replication"/>
    <property type="evidence" value="ECO:0007669"/>
    <property type="project" value="InterPro"/>
</dbReference>
<reference evidence="2" key="1">
    <citation type="journal article" date="2014" name="Front. Microbiol.">
        <title>High frequency of phylogenetically diverse reductive dehalogenase-homologous genes in deep subseafloor sedimentary metagenomes.</title>
        <authorList>
            <person name="Kawai M."/>
            <person name="Futagami T."/>
            <person name="Toyoda A."/>
            <person name="Takaki Y."/>
            <person name="Nishi S."/>
            <person name="Hori S."/>
            <person name="Arai W."/>
            <person name="Tsubouchi T."/>
            <person name="Morono Y."/>
            <person name="Uchiyama I."/>
            <person name="Ito T."/>
            <person name="Fujiyama A."/>
            <person name="Inagaki F."/>
            <person name="Takami H."/>
        </authorList>
    </citation>
    <scope>NUCLEOTIDE SEQUENCE</scope>
    <source>
        <strain evidence="2">Expedition CK06-06</strain>
    </source>
</reference>
<gene>
    <name evidence="2" type="ORF">S01H1_47521</name>
</gene>
<sequence>MESISLKKILPFELKEQINDFIFEHVGGREHQILYGRVFIPAIASEQDIVVDTVTRTVCESFGVPRDIVLSKTRKQPYMRYRQYITYFLFQYLSVSLSKIGSIVGCHHATILHTKKVVENYMFADNNKREEIKQLRNTLNVILWENK</sequence>
<evidence type="ECO:0000313" key="2">
    <source>
        <dbReference type="EMBL" id="GAG22172.1"/>
    </source>
</evidence>
<dbReference type="GO" id="GO:0043565">
    <property type="term" value="F:sequence-specific DNA binding"/>
    <property type="evidence" value="ECO:0007669"/>
    <property type="project" value="InterPro"/>
</dbReference>
<proteinExistence type="predicted"/>
<dbReference type="GO" id="GO:0006270">
    <property type="term" value="P:DNA replication initiation"/>
    <property type="evidence" value="ECO:0007669"/>
    <property type="project" value="InterPro"/>
</dbReference>
<accession>X0WG52</accession>
<dbReference type="AlphaFoldDB" id="X0WG52"/>
<evidence type="ECO:0000259" key="1">
    <source>
        <dbReference type="SMART" id="SM00760"/>
    </source>
</evidence>
<dbReference type="InterPro" id="IPR013159">
    <property type="entry name" value="DnaA_C"/>
</dbReference>